<name>C8X4S1_DESRD</name>
<feature type="site" description="Involved in the stabilization of negative charge on the oxyanion by the formation of the oxyanion hole" evidence="10">
    <location>
        <position position="108"/>
    </location>
</feature>
<evidence type="ECO:0000313" key="12">
    <source>
        <dbReference type="Proteomes" id="UP000001052"/>
    </source>
</evidence>
<comment type="catalytic activity">
    <reaction evidence="10">
        <text>L-glutamate + acetyl-CoA = N-acetyl-L-glutamate + CoA + H(+)</text>
        <dbReference type="Rhea" id="RHEA:24292"/>
        <dbReference type="ChEBI" id="CHEBI:15378"/>
        <dbReference type="ChEBI" id="CHEBI:29985"/>
        <dbReference type="ChEBI" id="CHEBI:44337"/>
        <dbReference type="ChEBI" id="CHEBI:57287"/>
        <dbReference type="ChEBI" id="CHEBI:57288"/>
        <dbReference type="EC" id="2.3.1.1"/>
    </reaction>
</comment>
<dbReference type="InterPro" id="IPR002813">
    <property type="entry name" value="Arg_biosynth_ArgJ"/>
</dbReference>
<evidence type="ECO:0000256" key="3">
    <source>
        <dbReference type="ARBA" id="ARBA00011475"/>
    </source>
</evidence>
<dbReference type="HAMAP" id="MF_01106">
    <property type="entry name" value="ArgJ"/>
    <property type="match status" value="1"/>
</dbReference>
<dbReference type="Gene3D" id="3.10.20.340">
    <property type="entry name" value="ArgJ beta chain, C-terminal domain"/>
    <property type="match status" value="1"/>
</dbReference>
<evidence type="ECO:0000256" key="4">
    <source>
        <dbReference type="ARBA" id="ARBA00022490"/>
    </source>
</evidence>
<dbReference type="NCBIfam" id="NF003802">
    <property type="entry name" value="PRK05388.1"/>
    <property type="match status" value="1"/>
</dbReference>
<keyword evidence="7 10" id="KW-0808">Transferase</keyword>
<dbReference type="InterPro" id="IPR016117">
    <property type="entry name" value="ArgJ-like_dom_sf"/>
</dbReference>
<comment type="subcellular location">
    <subcellularLocation>
        <location evidence="1 10">Cytoplasm</location>
    </subcellularLocation>
</comment>
<dbReference type="OrthoDB" id="9804242at2"/>
<dbReference type="EC" id="2.3.1.35" evidence="10"/>
<dbReference type="GO" id="GO:0006526">
    <property type="term" value="P:L-arginine biosynthetic process"/>
    <property type="evidence" value="ECO:0007669"/>
    <property type="project" value="UniProtKB-UniRule"/>
</dbReference>
<comment type="pathway">
    <text evidence="10">Amino-acid biosynthesis; L-arginine biosynthesis; L-ornithine and N-acetyl-L-glutamate from L-glutamate and N(2)-acetyl-L-ornithine (cyclic): step 1/1.</text>
</comment>
<feature type="active site" description="Nucleophile" evidence="10">
    <location>
        <position position="182"/>
    </location>
</feature>
<feature type="chain" id="PRO_5023411467" description="Arginine biosynthesis bifunctional protein ArgJ alpha chain" evidence="10">
    <location>
        <begin position="1"/>
        <end position="181"/>
    </location>
</feature>
<dbReference type="InterPro" id="IPR042195">
    <property type="entry name" value="ArgJ_beta_C"/>
</dbReference>
<feature type="binding site" evidence="10">
    <location>
        <position position="182"/>
    </location>
    <ligand>
        <name>substrate</name>
    </ligand>
</feature>
<keyword evidence="5 10" id="KW-0055">Arginine biosynthesis</keyword>
<dbReference type="Gene3D" id="3.60.70.12">
    <property type="entry name" value="L-amino peptidase D-ALA esterase/amidase"/>
    <property type="match status" value="1"/>
</dbReference>
<feature type="binding site" evidence="10">
    <location>
        <position position="264"/>
    </location>
    <ligand>
        <name>substrate</name>
    </ligand>
</feature>
<comment type="function">
    <text evidence="10">Catalyzes two activities which are involved in the cyclic version of arginine biosynthesis: the synthesis of N-acetylglutamate from glutamate and acetyl-CoA as the acetyl donor, and of ornithine by transacetylation between N(2)-acetylornithine and glutamate.</text>
</comment>
<reference evidence="11 12" key="2">
    <citation type="journal article" date="2010" name="Stand. Genomic Sci.">
        <title>Complete genome sequence of Desulfohalobium retbaense type strain (HR(100)).</title>
        <authorList>
            <person name="Spring S."/>
            <person name="Nolan M."/>
            <person name="Lapidus A."/>
            <person name="Glavina Del Rio T."/>
            <person name="Copeland A."/>
            <person name="Tice H."/>
            <person name="Cheng J.F."/>
            <person name="Lucas S."/>
            <person name="Land M."/>
            <person name="Chen F."/>
            <person name="Bruce D."/>
            <person name="Goodwin L."/>
            <person name="Pitluck S."/>
            <person name="Ivanova N."/>
            <person name="Mavromatis K."/>
            <person name="Mikhailova N."/>
            <person name="Pati A."/>
            <person name="Chen A."/>
            <person name="Palaniappan K."/>
            <person name="Hauser L."/>
            <person name="Chang Y.J."/>
            <person name="Jeffries C.D."/>
            <person name="Munk C."/>
            <person name="Kiss H."/>
            <person name="Chain P."/>
            <person name="Han C."/>
            <person name="Brettin T."/>
            <person name="Detter J.C."/>
            <person name="Schuler E."/>
            <person name="Goker M."/>
            <person name="Rohde M."/>
            <person name="Bristow J."/>
            <person name="Eisen J.A."/>
            <person name="Markowitz V."/>
            <person name="Hugenholtz P."/>
            <person name="Kyrpides N.C."/>
            <person name="Klenk H.P."/>
        </authorList>
    </citation>
    <scope>NUCLEOTIDE SEQUENCE [LARGE SCALE GENOMIC DNA]</scope>
    <source>
        <strain evidence="11 12">DSM 5692</strain>
    </source>
</reference>
<feature type="binding site" evidence="10">
    <location>
        <position position="171"/>
    </location>
    <ligand>
        <name>substrate</name>
    </ligand>
</feature>
<organism evidence="11 12">
    <name type="scientific">Desulfohalobium retbaense (strain ATCC 49708 / DSM 5692 / JCM 16813 / HR100)</name>
    <dbReference type="NCBI Taxonomy" id="485915"/>
    <lineage>
        <taxon>Bacteria</taxon>
        <taxon>Pseudomonadati</taxon>
        <taxon>Thermodesulfobacteriota</taxon>
        <taxon>Desulfovibrionia</taxon>
        <taxon>Desulfovibrionales</taxon>
        <taxon>Desulfohalobiaceae</taxon>
        <taxon>Desulfohalobium</taxon>
    </lineage>
</organism>
<dbReference type="AlphaFoldDB" id="C8X4S1"/>
<evidence type="ECO:0000256" key="6">
    <source>
        <dbReference type="ARBA" id="ARBA00022605"/>
    </source>
</evidence>
<evidence type="ECO:0000256" key="5">
    <source>
        <dbReference type="ARBA" id="ARBA00022571"/>
    </source>
</evidence>
<dbReference type="PANTHER" id="PTHR23100">
    <property type="entry name" value="ARGININE BIOSYNTHESIS BIFUNCTIONAL PROTEIN ARGJ"/>
    <property type="match status" value="1"/>
</dbReference>
<dbReference type="EMBL" id="CP001734">
    <property type="protein sequence ID" value="ACV69294.1"/>
    <property type="molecule type" value="Genomic_DNA"/>
</dbReference>
<keyword evidence="10" id="KW-0511">Multifunctional enzyme</keyword>
<evidence type="ECO:0000313" key="11">
    <source>
        <dbReference type="EMBL" id="ACV69294.1"/>
    </source>
</evidence>
<feature type="site" description="Involved in the stabilization of negative charge on the oxyanion by the formation of the oxyanion hole" evidence="10">
    <location>
        <position position="109"/>
    </location>
</feature>
<feature type="site" description="Cleavage; by autolysis" evidence="10">
    <location>
        <begin position="181"/>
        <end position="182"/>
    </location>
</feature>
<dbReference type="FunFam" id="3.10.20.340:FF:000003">
    <property type="entry name" value="Arginine biosynthesis bifunctional protein ArgJ"/>
    <property type="match status" value="1"/>
</dbReference>
<keyword evidence="12" id="KW-1185">Reference proteome</keyword>
<dbReference type="RefSeq" id="WP_015752436.1">
    <property type="nucleotide sequence ID" value="NC_013223.1"/>
</dbReference>
<dbReference type="Pfam" id="PF01960">
    <property type="entry name" value="ArgJ"/>
    <property type="match status" value="1"/>
</dbReference>
<dbReference type="KEGG" id="drt:Dret_2010"/>
<keyword evidence="4 10" id="KW-0963">Cytoplasm</keyword>
<evidence type="ECO:0000256" key="1">
    <source>
        <dbReference type="ARBA" id="ARBA00004496"/>
    </source>
</evidence>
<feature type="chain" id="PRO_5023411469" description="Arginine biosynthesis bifunctional protein ArgJ beta chain" evidence="10">
    <location>
        <begin position="182"/>
        <end position="392"/>
    </location>
</feature>
<dbReference type="PANTHER" id="PTHR23100:SF0">
    <property type="entry name" value="ARGININE BIOSYNTHESIS BIFUNCTIONAL PROTEIN ARGJ, MITOCHONDRIAL"/>
    <property type="match status" value="1"/>
</dbReference>
<proteinExistence type="inferred from homology"/>
<dbReference type="SUPFAM" id="SSF56266">
    <property type="entry name" value="DmpA/ArgJ-like"/>
    <property type="match status" value="1"/>
</dbReference>
<feature type="binding site" evidence="10">
    <location>
        <position position="387"/>
    </location>
    <ligand>
        <name>substrate</name>
    </ligand>
</feature>
<dbReference type="GO" id="GO:0004042">
    <property type="term" value="F:L-glutamate N-acetyltransferase activity"/>
    <property type="evidence" value="ECO:0007669"/>
    <property type="project" value="UniProtKB-UniRule"/>
</dbReference>
<dbReference type="HOGENOM" id="CLU_027172_1_0_7"/>
<dbReference type="STRING" id="485915.Dret_2010"/>
<sequence>MIQVPQGFYFAAHGAGFKYTGRDDVACLASDRPAAAAGVFTQNVFQAAPVLVAREQLQKRQTAQAVLVNAGQANACTGQTGVDNCRQTLRLAGEALEMDSADILPASTGVIGDQLVMDLWPQAVRGLRTSAGQAGPLDAAKAIVTTDSFPKIAWRSVTVGGREIRILGLAKGAGMICPNMATMLGFVLCDGAIEPQLWQTMLARAADRSFNRITVDGDTSTNDCVLGLANGASDVTVDTATPGFQEALEAVCRDLAYFIVQDAEGGTKVVRIHVRGASSDQDAEQAARTIAHSPLVKTALFGRDPNWGRIVAALGRSGATVAPESTSVWMGGLPLFENGVPVDADLDSLLAPYLDRREVPLEIDLGLGDKSAEVLTSDLTLDYVRINAEYRT</sequence>
<evidence type="ECO:0000256" key="10">
    <source>
        <dbReference type="HAMAP-Rule" id="MF_01106"/>
    </source>
</evidence>
<protein>
    <recommendedName>
        <fullName evidence="10">Arginine biosynthesis bifunctional protein ArgJ</fullName>
    </recommendedName>
    <domain>
        <recommendedName>
            <fullName evidence="10">Glutamate N-acetyltransferase</fullName>
            <ecNumber evidence="10">2.3.1.35</ecNumber>
        </recommendedName>
        <alternativeName>
            <fullName evidence="10">Ornithine acetyltransferase</fullName>
            <shortName evidence="10">OATase</shortName>
        </alternativeName>
        <alternativeName>
            <fullName evidence="10">Ornithine transacetylase</fullName>
        </alternativeName>
    </domain>
    <domain>
        <recommendedName>
            <fullName evidence="10">Amino-acid acetyltransferase</fullName>
            <ecNumber evidence="10">2.3.1.1</ecNumber>
        </recommendedName>
        <alternativeName>
            <fullName evidence="10">N-acetylglutamate synthase</fullName>
            <shortName evidence="10">AGSase</shortName>
        </alternativeName>
    </domain>
    <component>
        <recommendedName>
            <fullName evidence="10">Arginine biosynthesis bifunctional protein ArgJ alpha chain</fullName>
        </recommendedName>
    </component>
    <component>
        <recommendedName>
            <fullName evidence="10">Arginine biosynthesis bifunctional protein ArgJ beta chain</fullName>
        </recommendedName>
    </component>
</protein>
<dbReference type="NCBIfam" id="TIGR00120">
    <property type="entry name" value="ArgJ"/>
    <property type="match status" value="1"/>
</dbReference>
<dbReference type="Proteomes" id="UP000001052">
    <property type="component" value="Chromosome"/>
</dbReference>
<comment type="catalytic activity">
    <reaction evidence="10">
        <text>N(2)-acetyl-L-ornithine + L-glutamate = N-acetyl-L-glutamate + L-ornithine</text>
        <dbReference type="Rhea" id="RHEA:15349"/>
        <dbReference type="ChEBI" id="CHEBI:29985"/>
        <dbReference type="ChEBI" id="CHEBI:44337"/>
        <dbReference type="ChEBI" id="CHEBI:46911"/>
        <dbReference type="ChEBI" id="CHEBI:57805"/>
        <dbReference type="EC" id="2.3.1.35"/>
    </reaction>
</comment>
<feature type="binding site" evidence="10">
    <location>
        <position position="145"/>
    </location>
    <ligand>
        <name>substrate</name>
    </ligand>
</feature>
<dbReference type="GO" id="GO:0004358">
    <property type="term" value="F:L-glutamate N-acetyltransferase activity, acting on acetyl-L-ornithine as donor"/>
    <property type="evidence" value="ECO:0007669"/>
    <property type="project" value="UniProtKB-UniRule"/>
</dbReference>
<keyword evidence="6 10" id="KW-0028">Amino-acid biosynthesis</keyword>
<comment type="pathway">
    <text evidence="10">Amino-acid biosynthesis; L-arginine biosynthesis; N(2)-acetyl-L-ornithine from L-glutamate: step 1/4.</text>
</comment>
<evidence type="ECO:0000256" key="8">
    <source>
        <dbReference type="ARBA" id="ARBA00022813"/>
    </source>
</evidence>
<dbReference type="UniPathway" id="UPA00068">
    <property type="reaction ID" value="UER00106"/>
</dbReference>
<dbReference type="EC" id="2.3.1.1" evidence="10"/>
<keyword evidence="9 10" id="KW-0012">Acyltransferase</keyword>
<keyword evidence="8 10" id="KW-0068">Autocatalytic cleavage</keyword>
<comment type="similarity">
    <text evidence="2 10">Belongs to the ArgJ family.</text>
</comment>
<dbReference type="FunFam" id="3.60.70.12:FF:000001">
    <property type="entry name" value="Arginine biosynthesis bifunctional protein ArgJ, chloroplastic"/>
    <property type="match status" value="1"/>
</dbReference>
<comment type="subunit">
    <text evidence="3 10">Heterotetramer of two alpha and two beta chains.</text>
</comment>
<gene>
    <name evidence="10" type="primary">argJ</name>
    <name evidence="11" type="ordered locus">Dret_2010</name>
</gene>
<reference evidence="12" key="1">
    <citation type="submission" date="2009-09" db="EMBL/GenBank/DDBJ databases">
        <title>The complete chromosome of Desulfohalobium retbaense DSM 5692.</title>
        <authorList>
            <consortium name="US DOE Joint Genome Institute (JGI-PGF)"/>
            <person name="Lucas S."/>
            <person name="Copeland A."/>
            <person name="Lapidus A."/>
            <person name="Glavina del Rio T."/>
            <person name="Dalin E."/>
            <person name="Tice H."/>
            <person name="Bruce D."/>
            <person name="Goodwin L."/>
            <person name="Pitluck S."/>
            <person name="Kyrpides N."/>
            <person name="Mavromatis K."/>
            <person name="Ivanova N."/>
            <person name="Mikhailova N."/>
            <person name="Munk A.C."/>
            <person name="Brettin T."/>
            <person name="Detter J.C."/>
            <person name="Han C."/>
            <person name="Tapia R."/>
            <person name="Larimer F."/>
            <person name="Land M."/>
            <person name="Hauser L."/>
            <person name="Markowitz V."/>
            <person name="Cheng J.-F."/>
            <person name="Hugenholtz P."/>
            <person name="Woyke T."/>
            <person name="Wu D."/>
            <person name="Spring S."/>
            <person name="Klenk H.-P."/>
            <person name="Eisen J.A."/>
        </authorList>
    </citation>
    <scope>NUCLEOTIDE SEQUENCE [LARGE SCALE GENOMIC DNA]</scope>
    <source>
        <strain evidence="12">DSM 5692</strain>
    </source>
</reference>
<dbReference type="GO" id="GO:0006592">
    <property type="term" value="P:ornithine biosynthetic process"/>
    <property type="evidence" value="ECO:0007669"/>
    <property type="project" value="TreeGrafter"/>
</dbReference>
<evidence type="ECO:0000256" key="7">
    <source>
        <dbReference type="ARBA" id="ARBA00022679"/>
    </source>
</evidence>
<feature type="binding site" evidence="10">
    <location>
        <position position="392"/>
    </location>
    <ligand>
        <name>substrate</name>
    </ligand>
</feature>
<dbReference type="eggNOG" id="COG1364">
    <property type="taxonomic scope" value="Bacteria"/>
</dbReference>
<accession>C8X4S1</accession>
<dbReference type="GO" id="GO:0005737">
    <property type="term" value="C:cytoplasm"/>
    <property type="evidence" value="ECO:0007669"/>
    <property type="project" value="UniProtKB-SubCell"/>
</dbReference>
<evidence type="ECO:0000256" key="9">
    <source>
        <dbReference type="ARBA" id="ARBA00023315"/>
    </source>
</evidence>
<dbReference type="CDD" id="cd02152">
    <property type="entry name" value="OAT"/>
    <property type="match status" value="1"/>
</dbReference>
<evidence type="ECO:0000256" key="2">
    <source>
        <dbReference type="ARBA" id="ARBA00006774"/>
    </source>
</evidence>